<name>A0A9Q0FLG2_9ROSI</name>
<feature type="compositionally biased region" description="Polar residues" evidence="1">
    <location>
        <begin position="54"/>
        <end position="64"/>
    </location>
</feature>
<gene>
    <name evidence="3" type="ORF">Tsubulata_001266</name>
</gene>
<evidence type="ECO:0000256" key="1">
    <source>
        <dbReference type="SAM" id="MobiDB-lite"/>
    </source>
</evidence>
<proteinExistence type="predicted"/>
<dbReference type="Proteomes" id="UP001141552">
    <property type="component" value="Unassembled WGS sequence"/>
</dbReference>
<feature type="region of interest" description="Disordered" evidence="1">
    <location>
        <begin position="41"/>
        <end position="72"/>
    </location>
</feature>
<evidence type="ECO:0000313" key="3">
    <source>
        <dbReference type="EMBL" id="KAJ4833643.1"/>
    </source>
</evidence>
<dbReference type="OrthoDB" id="1935425at2759"/>
<evidence type="ECO:0000313" key="4">
    <source>
        <dbReference type="Proteomes" id="UP001141552"/>
    </source>
</evidence>
<accession>A0A9Q0FLG2</accession>
<keyword evidence="4" id="KW-1185">Reference proteome</keyword>
<dbReference type="InterPro" id="IPR053168">
    <property type="entry name" value="Glutamic_endopeptidase"/>
</dbReference>
<protein>
    <recommendedName>
        <fullName evidence="2">Neprosin activation peptide domain-containing protein</fullName>
    </recommendedName>
</protein>
<dbReference type="EMBL" id="JAKUCV010004898">
    <property type="protein sequence ID" value="KAJ4833643.1"/>
    <property type="molecule type" value="Genomic_DNA"/>
</dbReference>
<organism evidence="3 4">
    <name type="scientific">Turnera subulata</name>
    <dbReference type="NCBI Taxonomy" id="218843"/>
    <lineage>
        <taxon>Eukaryota</taxon>
        <taxon>Viridiplantae</taxon>
        <taxon>Streptophyta</taxon>
        <taxon>Embryophyta</taxon>
        <taxon>Tracheophyta</taxon>
        <taxon>Spermatophyta</taxon>
        <taxon>Magnoliopsida</taxon>
        <taxon>eudicotyledons</taxon>
        <taxon>Gunneridae</taxon>
        <taxon>Pentapetalae</taxon>
        <taxon>rosids</taxon>
        <taxon>fabids</taxon>
        <taxon>Malpighiales</taxon>
        <taxon>Passifloraceae</taxon>
        <taxon>Turnera</taxon>
    </lineage>
</organism>
<feature type="domain" description="Neprosin activation peptide" evidence="2">
    <location>
        <begin position="11"/>
        <end position="95"/>
    </location>
</feature>
<dbReference type="InterPro" id="IPR025521">
    <property type="entry name" value="Neprosin_propep"/>
</dbReference>
<sequence>MIATNKTPIKTITTDYGDIFECIDILKQPALDHPLLKNHKIQMTPSRQPEEDSQAQTVSDSTTPLEIPPLGCPSGTVPIRKWNKEDFERAKYISNSFSPRIEEDGIAGVNQSVSY</sequence>
<dbReference type="AlphaFoldDB" id="A0A9Q0FLG2"/>
<comment type="caution">
    <text evidence="3">The sequence shown here is derived from an EMBL/GenBank/DDBJ whole genome shotgun (WGS) entry which is preliminary data.</text>
</comment>
<reference evidence="3" key="2">
    <citation type="journal article" date="2023" name="Plants (Basel)">
        <title>Annotation of the Turnera subulata (Passifloraceae) Draft Genome Reveals the S-Locus Evolved after the Divergence of Turneroideae from Passifloroideae in a Stepwise Manner.</title>
        <authorList>
            <person name="Henning P.M."/>
            <person name="Roalson E.H."/>
            <person name="Mir W."/>
            <person name="McCubbin A.G."/>
            <person name="Shore J.S."/>
        </authorList>
    </citation>
    <scope>NUCLEOTIDE SEQUENCE</scope>
    <source>
        <strain evidence="3">F60SS</strain>
    </source>
</reference>
<dbReference type="PANTHER" id="PTHR31589:SF57">
    <property type="entry name" value="OS06G0474500 PROTEIN"/>
    <property type="match status" value="1"/>
</dbReference>
<evidence type="ECO:0000259" key="2">
    <source>
        <dbReference type="Pfam" id="PF14365"/>
    </source>
</evidence>
<reference evidence="3" key="1">
    <citation type="submission" date="2022-02" db="EMBL/GenBank/DDBJ databases">
        <authorList>
            <person name="Henning P.M."/>
            <person name="McCubbin A.G."/>
            <person name="Shore J.S."/>
        </authorList>
    </citation>
    <scope>NUCLEOTIDE SEQUENCE</scope>
    <source>
        <strain evidence="3">F60SS</strain>
        <tissue evidence="3">Leaves</tissue>
    </source>
</reference>
<dbReference type="PANTHER" id="PTHR31589">
    <property type="entry name" value="PROTEIN, PUTATIVE (DUF239)-RELATED-RELATED"/>
    <property type="match status" value="1"/>
</dbReference>
<dbReference type="Pfam" id="PF14365">
    <property type="entry name" value="Neprosin_AP"/>
    <property type="match status" value="1"/>
</dbReference>